<dbReference type="InterPro" id="IPR008990">
    <property type="entry name" value="Elect_transpt_acc-like_dom_sf"/>
</dbReference>
<keyword evidence="4" id="KW-1185">Reference proteome</keyword>
<dbReference type="EMBL" id="JAVKPH010000028">
    <property type="protein sequence ID" value="MDR5654569.1"/>
    <property type="molecule type" value="Genomic_DNA"/>
</dbReference>
<sequence length="130" mass="14601">MSQPIDKERQPDIGALGRIPQDDEGPVFNAPWEASAFAIAVRLSEAGHFTWGEWVDAFSRQIKDFEAKGIYDPATDDGHHYYEIWVATLEKLIVGKGIFDGAALDARHQHLIDNPVPHDHEARRDPIFIG</sequence>
<reference evidence="3 4" key="1">
    <citation type="submission" date="2023-09" db="EMBL/GenBank/DDBJ databases">
        <title>Xinfangfangia sedmenti sp. nov., isolated the sedment.</title>
        <authorList>
            <person name="Xu L."/>
        </authorList>
    </citation>
    <scope>NUCLEOTIDE SEQUENCE [LARGE SCALE GENOMIC DNA]</scope>
    <source>
        <strain evidence="3 4">LG-4</strain>
    </source>
</reference>
<dbReference type="Gene3D" id="1.10.472.20">
    <property type="entry name" value="Nitrile hydratase, beta subunit"/>
    <property type="match status" value="1"/>
</dbReference>
<dbReference type="InterPro" id="IPR042262">
    <property type="entry name" value="CN_hydtase_beta_C"/>
</dbReference>
<dbReference type="InterPro" id="IPR023808">
    <property type="entry name" value="Nitrile_Hydratase_acc_put"/>
</dbReference>
<dbReference type="SUPFAM" id="SSF50090">
    <property type="entry name" value="Electron transport accessory proteins"/>
    <property type="match status" value="1"/>
</dbReference>
<feature type="region of interest" description="Disordered" evidence="1">
    <location>
        <begin position="1"/>
        <end position="26"/>
    </location>
</feature>
<protein>
    <submittedName>
        <fullName evidence="3">Nitrile hydratase accessory protein</fullName>
    </submittedName>
</protein>
<feature type="domain" description="Nitrile hydratase beta subunit-like N-terminal" evidence="2">
    <location>
        <begin position="16"/>
        <end position="116"/>
    </location>
</feature>
<dbReference type="Proteomes" id="UP001247754">
    <property type="component" value="Unassembled WGS sequence"/>
</dbReference>
<comment type="caution">
    <text evidence="3">The sequence shown here is derived from an EMBL/GenBank/DDBJ whole genome shotgun (WGS) entry which is preliminary data.</text>
</comment>
<evidence type="ECO:0000313" key="3">
    <source>
        <dbReference type="EMBL" id="MDR5654569.1"/>
    </source>
</evidence>
<dbReference type="RefSeq" id="WP_310458725.1">
    <property type="nucleotide sequence ID" value="NZ_JAVKPH010000028.1"/>
</dbReference>
<gene>
    <name evidence="3" type="ORF">RGD00_18310</name>
</gene>
<evidence type="ECO:0000313" key="4">
    <source>
        <dbReference type="Proteomes" id="UP001247754"/>
    </source>
</evidence>
<proteinExistence type="predicted"/>
<name>A0ABU1FCH9_9RHOB</name>
<dbReference type="InterPro" id="IPR049054">
    <property type="entry name" value="CN_hydtase_beta-like_N"/>
</dbReference>
<evidence type="ECO:0000259" key="2">
    <source>
        <dbReference type="Pfam" id="PF21006"/>
    </source>
</evidence>
<dbReference type="Pfam" id="PF21006">
    <property type="entry name" value="NHase_beta_N"/>
    <property type="match status" value="1"/>
</dbReference>
<organism evidence="3 4">
    <name type="scientific">Ruixingdingia sedimenti</name>
    <dbReference type="NCBI Taxonomy" id="3073604"/>
    <lineage>
        <taxon>Bacteria</taxon>
        <taxon>Pseudomonadati</taxon>
        <taxon>Pseudomonadota</taxon>
        <taxon>Alphaproteobacteria</taxon>
        <taxon>Rhodobacterales</taxon>
        <taxon>Paracoccaceae</taxon>
        <taxon>Ruixingdingia</taxon>
    </lineage>
</organism>
<accession>A0ABU1FCH9</accession>
<dbReference type="NCBIfam" id="TIGR03889">
    <property type="entry name" value="nitrile_acc"/>
    <property type="match status" value="1"/>
</dbReference>
<feature type="compositionally biased region" description="Basic and acidic residues" evidence="1">
    <location>
        <begin position="1"/>
        <end position="11"/>
    </location>
</feature>
<evidence type="ECO:0000256" key="1">
    <source>
        <dbReference type="SAM" id="MobiDB-lite"/>
    </source>
</evidence>